<dbReference type="PANTHER" id="PTHR46888:SF1">
    <property type="entry name" value="RIBONUCLEASE H"/>
    <property type="match status" value="1"/>
</dbReference>
<evidence type="ECO:0000256" key="2">
    <source>
        <dbReference type="SAM" id="MobiDB-lite"/>
    </source>
</evidence>
<dbReference type="SUPFAM" id="SSF47353">
    <property type="entry name" value="Retrovirus capsid dimerization domain-like"/>
    <property type="match status" value="1"/>
</dbReference>
<dbReference type="AlphaFoldDB" id="A0A6F9DKA0"/>
<protein>
    <submittedName>
        <fullName evidence="4">Uncharacterized protein LOC108950802</fullName>
    </submittedName>
</protein>
<feature type="region of interest" description="Disordered" evidence="2">
    <location>
        <begin position="13"/>
        <end position="34"/>
    </location>
</feature>
<dbReference type="Gene3D" id="1.10.4020.10">
    <property type="entry name" value="DNA breaking-rejoining enzymes"/>
    <property type="match status" value="1"/>
</dbReference>
<feature type="compositionally biased region" description="Basic and acidic residues" evidence="2">
    <location>
        <begin position="13"/>
        <end position="23"/>
    </location>
</feature>
<gene>
    <name evidence="4" type="primary">LOC108950802-002</name>
</gene>
<keyword evidence="1" id="KW-0479">Metal-binding</keyword>
<dbReference type="SUPFAM" id="SSF57756">
    <property type="entry name" value="Retrovirus zinc finger-like domains"/>
    <property type="match status" value="1"/>
</dbReference>
<organism evidence="4">
    <name type="scientific">Phallusia mammillata</name>
    <dbReference type="NCBI Taxonomy" id="59560"/>
    <lineage>
        <taxon>Eukaryota</taxon>
        <taxon>Metazoa</taxon>
        <taxon>Chordata</taxon>
        <taxon>Tunicata</taxon>
        <taxon>Ascidiacea</taxon>
        <taxon>Phlebobranchia</taxon>
        <taxon>Ascidiidae</taxon>
        <taxon>Phallusia</taxon>
    </lineage>
</organism>
<reference evidence="4" key="1">
    <citation type="submission" date="2020-04" db="EMBL/GenBank/DDBJ databases">
        <authorList>
            <person name="Neveu A P."/>
        </authorList>
    </citation>
    <scope>NUCLEOTIDE SEQUENCE</scope>
    <source>
        <tissue evidence="4">Whole embryo</tissue>
    </source>
</reference>
<accession>A0A6F9DKA0</accession>
<dbReference type="SMART" id="SM00343">
    <property type="entry name" value="ZnF_C2HC"/>
    <property type="match status" value="1"/>
</dbReference>
<dbReference type="InterPro" id="IPR001878">
    <property type="entry name" value="Znf_CCHC"/>
</dbReference>
<dbReference type="Gene3D" id="4.10.60.10">
    <property type="entry name" value="Zinc finger, CCHC-type"/>
    <property type="match status" value="1"/>
</dbReference>
<dbReference type="PANTHER" id="PTHR46888">
    <property type="entry name" value="ZINC KNUCKLE DOMAINCONTAINING PROTEIN-RELATED"/>
    <property type="match status" value="1"/>
</dbReference>
<evidence type="ECO:0000256" key="1">
    <source>
        <dbReference type="PROSITE-ProRule" id="PRU00047"/>
    </source>
</evidence>
<dbReference type="PROSITE" id="PS50158">
    <property type="entry name" value="ZF_CCHC"/>
    <property type="match status" value="1"/>
</dbReference>
<dbReference type="InterPro" id="IPR038269">
    <property type="entry name" value="SCAN_sf"/>
</dbReference>
<sequence length="505" mass="57758">MEHELAMKKLELELEDRRSREETTSTSTTCSNAGTGKCPELPKFVDGVDDMDGYLLRFERYAENSGWERNQWAPWLSALLTGKAMGVYSRLSAEEARDYEALKRALRERYGLREDGYRNKFNNEIQQQGETVSQYFVRFENYLDSWVEMAGIEKTYKGLKELFLHEKFHKDSYRELSLYMRQHSTNDLKQFAETADRFLGPLKKTISGHSCDTKHPRAAVYYSNCERPKYLGEDYHIHRPGPDDRRCFNCNGRGHLARDCHVRTAGSGAEPRHRGGKIENALFVQKCSYKLKPTLGQVGQRTVETIRDTGCTSVMVRRSLVTDDQMTGQIRYVQGFIGDPEPMPTAMITIDTPYYSGTVEALCVSDLNVELIIGNIAGARDWESPEPNCRGKFIKPDTEVMQSKPSEQNPVAKQLLSSQLCTTEGDLERVHSTTEDKEQPSSNKITAAPTDENAISNADEQLSYRIKAEPFRSSETSASFIEKGRNQERGKKRKRTRWKRTTLRK</sequence>
<dbReference type="GO" id="GO:0008270">
    <property type="term" value="F:zinc ion binding"/>
    <property type="evidence" value="ECO:0007669"/>
    <property type="project" value="UniProtKB-KW"/>
</dbReference>
<dbReference type="EMBL" id="LR787473">
    <property type="protein sequence ID" value="CAB3263335.1"/>
    <property type="molecule type" value="mRNA"/>
</dbReference>
<evidence type="ECO:0000259" key="3">
    <source>
        <dbReference type="PROSITE" id="PS50158"/>
    </source>
</evidence>
<dbReference type="InterPro" id="IPR036875">
    <property type="entry name" value="Znf_CCHC_sf"/>
</dbReference>
<dbReference type="GO" id="GO:0003676">
    <property type="term" value="F:nucleic acid binding"/>
    <property type="evidence" value="ECO:0007669"/>
    <property type="project" value="InterPro"/>
</dbReference>
<name>A0A6F9DKA0_9ASCI</name>
<dbReference type="Pfam" id="PF00098">
    <property type="entry name" value="zf-CCHC"/>
    <property type="match status" value="1"/>
</dbReference>
<feature type="compositionally biased region" description="Basic residues" evidence="2">
    <location>
        <begin position="490"/>
        <end position="505"/>
    </location>
</feature>
<feature type="domain" description="CCHC-type" evidence="3">
    <location>
        <begin position="245"/>
        <end position="260"/>
    </location>
</feature>
<evidence type="ECO:0000313" key="4">
    <source>
        <dbReference type="EMBL" id="CAB3263335.1"/>
    </source>
</evidence>
<keyword evidence="1" id="KW-0863">Zinc-finger</keyword>
<feature type="region of interest" description="Disordered" evidence="2">
    <location>
        <begin position="429"/>
        <end position="505"/>
    </location>
</feature>
<dbReference type="Pfam" id="PF03732">
    <property type="entry name" value="Retrotrans_gag"/>
    <property type="match status" value="1"/>
</dbReference>
<proteinExistence type="evidence at transcript level"/>
<keyword evidence="1" id="KW-0862">Zinc</keyword>
<feature type="compositionally biased region" description="Basic and acidic residues" evidence="2">
    <location>
        <begin position="429"/>
        <end position="439"/>
    </location>
</feature>
<dbReference type="InterPro" id="IPR005162">
    <property type="entry name" value="Retrotrans_gag_dom"/>
</dbReference>